<evidence type="ECO:0000313" key="1">
    <source>
        <dbReference type="EMBL" id="QEL17719.1"/>
    </source>
</evidence>
<sequence>MSKAVELLREIRDLLSMQASPLLDKRGVVKFLCMGKTSIERAEAEGRFPKAVATPGGPRWRREELIQWVKTLKPRRRKPRGRRRIVLPVESTDASRT</sequence>
<evidence type="ECO:0008006" key="3">
    <source>
        <dbReference type="Google" id="ProtNLM"/>
    </source>
</evidence>
<dbReference type="EMBL" id="CP042425">
    <property type="protein sequence ID" value="QEL17719.1"/>
    <property type="molecule type" value="Genomic_DNA"/>
</dbReference>
<accession>A0A5C1AEB0</accession>
<proteinExistence type="predicted"/>
<keyword evidence="2" id="KW-1185">Reference proteome</keyword>
<organism evidence="1 2">
    <name type="scientific">Limnoglobus roseus</name>
    <dbReference type="NCBI Taxonomy" id="2598579"/>
    <lineage>
        <taxon>Bacteria</taxon>
        <taxon>Pseudomonadati</taxon>
        <taxon>Planctomycetota</taxon>
        <taxon>Planctomycetia</taxon>
        <taxon>Gemmatales</taxon>
        <taxon>Gemmataceae</taxon>
        <taxon>Limnoglobus</taxon>
    </lineage>
</organism>
<reference evidence="2" key="1">
    <citation type="submission" date="2019-08" db="EMBL/GenBank/DDBJ databases">
        <title>Limnoglobus roseus gen. nov., sp. nov., a novel freshwater planctomycete with a giant genome from the family Gemmataceae.</title>
        <authorList>
            <person name="Kulichevskaya I.S."/>
            <person name="Naumoff D.G."/>
            <person name="Miroshnikov K."/>
            <person name="Ivanova A."/>
            <person name="Philippov D.A."/>
            <person name="Hakobyan A."/>
            <person name="Rijpstra I.C."/>
            <person name="Sinninghe Damste J.S."/>
            <person name="Liesack W."/>
            <person name="Dedysh S.N."/>
        </authorList>
    </citation>
    <scope>NUCLEOTIDE SEQUENCE [LARGE SCALE GENOMIC DNA]</scope>
    <source>
        <strain evidence="2">PX52</strain>
    </source>
</reference>
<dbReference type="KEGG" id="lrs:PX52LOC_04718"/>
<gene>
    <name evidence="1" type="ORF">PX52LOC_04718</name>
</gene>
<evidence type="ECO:0000313" key="2">
    <source>
        <dbReference type="Proteomes" id="UP000324974"/>
    </source>
</evidence>
<dbReference type="AlphaFoldDB" id="A0A5C1AEB0"/>
<dbReference type="Proteomes" id="UP000324974">
    <property type="component" value="Chromosome"/>
</dbReference>
<name>A0A5C1AEB0_9BACT</name>
<protein>
    <recommendedName>
        <fullName evidence="3">AlpA family phage regulatory protein</fullName>
    </recommendedName>
</protein>